<evidence type="ECO:0000256" key="6">
    <source>
        <dbReference type="ARBA" id="ARBA00033334"/>
    </source>
</evidence>
<evidence type="ECO:0000256" key="8">
    <source>
        <dbReference type="ARBA" id="ARBA00048555"/>
    </source>
</evidence>
<dbReference type="InterPro" id="IPR027417">
    <property type="entry name" value="P-loop_NTPase"/>
</dbReference>
<dbReference type="PIRSF" id="PIRSF015617">
    <property type="entry name" value="Adensltrnsf_CobA"/>
    <property type="match status" value="1"/>
</dbReference>
<dbReference type="GO" id="GO:0005524">
    <property type="term" value="F:ATP binding"/>
    <property type="evidence" value="ECO:0007669"/>
    <property type="project" value="InterPro"/>
</dbReference>
<evidence type="ECO:0000256" key="2">
    <source>
        <dbReference type="ARBA" id="ARBA00007487"/>
    </source>
</evidence>
<gene>
    <name evidence="10" type="ORF">AXF15_10280</name>
</gene>
<comment type="similarity">
    <text evidence="2">Belongs to the Cob(I)alamin adenosyltransferase family.</text>
</comment>
<dbReference type="AlphaFoldDB" id="A0A0X8JRD6"/>
<dbReference type="SUPFAM" id="SSF52540">
    <property type="entry name" value="P-loop containing nucleoside triphosphate hydrolases"/>
    <property type="match status" value="1"/>
</dbReference>
<comment type="catalytic activity">
    <reaction evidence="9">
        <text>2 cob(II)alamin + reduced [electron-transfer flavoprotein] + 2 ATP = 2 adenosylcob(III)alamin + 2 triphosphate + oxidized [electron-transfer flavoprotein] + 3 H(+)</text>
        <dbReference type="Rhea" id="RHEA:28671"/>
        <dbReference type="Rhea" id="RHEA-COMP:10685"/>
        <dbReference type="Rhea" id="RHEA-COMP:10686"/>
        <dbReference type="ChEBI" id="CHEBI:15378"/>
        <dbReference type="ChEBI" id="CHEBI:16304"/>
        <dbReference type="ChEBI" id="CHEBI:18036"/>
        <dbReference type="ChEBI" id="CHEBI:18408"/>
        <dbReference type="ChEBI" id="CHEBI:30616"/>
        <dbReference type="ChEBI" id="CHEBI:57692"/>
        <dbReference type="ChEBI" id="CHEBI:58307"/>
        <dbReference type="EC" id="2.5.1.17"/>
    </reaction>
</comment>
<sequence length="168" mass="18417">MLLIYTGPGKGKTSACVGQAVRALGRGFRVAFGQFMKRPDQAGEQEMLARLLGENFLASGAGFYRDRADYALHRRKALELLDWAGERIDAGLDMLVLDETLYALGHGLVEEAEVRGLIERCAARNCHLVLSGRGAPDWLVEEADIVSDIAEVKHIYARGGKARLGIEF</sequence>
<protein>
    <recommendedName>
        <fullName evidence="3">corrinoid adenosyltransferase</fullName>
        <ecNumber evidence="3">2.5.1.17</ecNumber>
    </recommendedName>
    <alternativeName>
        <fullName evidence="5">Cob(II)alamin adenosyltransferase</fullName>
    </alternativeName>
    <alternativeName>
        <fullName evidence="7">Cob(II)yrinic acid a,c-diamide adenosyltransferase</fullName>
    </alternativeName>
    <alternativeName>
        <fullName evidence="6">Cobinamide/cobalamin adenosyltransferase</fullName>
    </alternativeName>
</protein>
<evidence type="ECO:0000313" key="11">
    <source>
        <dbReference type="Proteomes" id="UP000063964"/>
    </source>
</evidence>
<dbReference type="GO" id="GO:0008817">
    <property type="term" value="F:corrinoid adenosyltransferase activity"/>
    <property type="evidence" value="ECO:0007669"/>
    <property type="project" value="UniProtKB-EC"/>
</dbReference>
<dbReference type="UniPathway" id="UPA00148">
    <property type="reaction ID" value="UER00233"/>
</dbReference>
<dbReference type="EMBL" id="CP014230">
    <property type="protein sequence ID" value="AMD93446.1"/>
    <property type="molecule type" value="Genomic_DNA"/>
</dbReference>
<dbReference type="EC" id="2.5.1.17" evidence="3"/>
<dbReference type="RefSeq" id="WP_066606972.1">
    <property type="nucleotide sequence ID" value="NZ_CP014230.1"/>
</dbReference>
<dbReference type="InterPro" id="IPR003724">
    <property type="entry name" value="CblAdoTrfase_CobA"/>
</dbReference>
<evidence type="ECO:0000313" key="10">
    <source>
        <dbReference type="EMBL" id="AMD93446.1"/>
    </source>
</evidence>
<evidence type="ECO:0000256" key="3">
    <source>
        <dbReference type="ARBA" id="ARBA00012454"/>
    </source>
</evidence>
<organism evidence="10 11">
    <name type="scientific">Desulfomicrobium orale DSM 12838</name>
    <dbReference type="NCBI Taxonomy" id="888061"/>
    <lineage>
        <taxon>Bacteria</taxon>
        <taxon>Pseudomonadati</taxon>
        <taxon>Thermodesulfobacteriota</taxon>
        <taxon>Desulfovibrionia</taxon>
        <taxon>Desulfovibrionales</taxon>
        <taxon>Desulfomicrobiaceae</taxon>
        <taxon>Desulfomicrobium</taxon>
    </lineage>
</organism>
<dbReference type="GO" id="GO:0009236">
    <property type="term" value="P:cobalamin biosynthetic process"/>
    <property type="evidence" value="ECO:0007669"/>
    <property type="project" value="UniProtKB-UniPathway"/>
</dbReference>
<dbReference type="OrthoDB" id="9810309at2"/>
<evidence type="ECO:0000256" key="1">
    <source>
        <dbReference type="ARBA" id="ARBA00005121"/>
    </source>
</evidence>
<evidence type="ECO:0000256" key="5">
    <source>
        <dbReference type="ARBA" id="ARBA00031529"/>
    </source>
</evidence>
<comment type="function">
    <text evidence="4">Required for both de novo synthesis of the corrin ring for the assimilation of exogenous corrinoids. Participates in the adenosylation of a variety of incomplete and complete corrinoids.</text>
</comment>
<dbReference type="Gene3D" id="3.40.50.300">
    <property type="entry name" value="P-loop containing nucleotide triphosphate hydrolases"/>
    <property type="match status" value="1"/>
</dbReference>
<proteinExistence type="inferred from homology"/>
<dbReference type="STRING" id="888061.AXF15_10280"/>
<comment type="catalytic activity">
    <reaction evidence="8">
        <text>2 cob(II)yrinate a,c diamide + reduced [electron-transfer flavoprotein] + 2 ATP = 2 adenosylcob(III)yrinate a,c-diamide + 2 triphosphate + oxidized [electron-transfer flavoprotein] + 3 H(+)</text>
        <dbReference type="Rhea" id="RHEA:11528"/>
        <dbReference type="Rhea" id="RHEA-COMP:10685"/>
        <dbReference type="Rhea" id="RHEA-COMP:10686"/>
        <dbReference type="ChEBI" id="CHEBI:15378"/>
        <dbReference type="ChEBI" id="CHEBI:18036"/>
        <dbReference type="ChEBI" id="CHEBI:30616"/>
        <dbReference type="ChEBI" id="CHEBI:57692"/>
        <dbReference type="ChEBI" id="CHEBI:58307"/>
        <dbReference type="ChEBI" id="CHEBI:58503"/>
        <dbReference type="ChEBI" id="CHEBI:58537"/>
        <dbReference type="EC" id="2.5.1.17"/>
    </reaction>
</comment>
<dbReference type="PANTHER" id="PTHR46638">
    <property type="entry name" value="CORRINOID ADENOSYLTRANSFERASE"/>
    <property type="match status" value="1"/>
</dbReference>
<dbReference type="Proteomes" id="UP000063964">
    <property type="component" value="Chromosome"/>
</dbReference>
<dbReference type="Pfam" id="PF02572">
    <property type="entry name" value="CobA_CobO_BtuR"/>
    <property type="match status" value="1"/>
</dbReference>
<keyword evidence="11" id="KW-1185">Reference proteome</keyword>
<dbReference type="PANTHER" id="PTHR46638:SF1">
    <property type="entry name" value="CORRINOID ADENOSYLTRANSFERASE"/>
    <property type="match status" value="1"/>
</dbReference>
<evidence type="ECO:0000256" key="9">
    <source>
        <dbReference type="ARBA" id="ARBA00048692"/>
    </source>
</evidence>
<keyword evidence="10" id="KW-0808">Transferase</keyword>
<evidence type="ECO:0000256" key="7">
    <source>
        <dbReference type="ARBA" id="ARBA00033354"/>
    </source>
</evidence>
<dbReference type="KEGG" id="doa:AXF15_10280"/>
<name>A0A0X8JRD6_9BACT</name>
<accession>A0A0X8JRD6</accession>
<reference evidence="11" key="1">
    <citation type="submission" date="2016-02" db="EMBL/GenBank/DDBJ databases">
        <authorList>
            <person name="Holder M.E."/>
            <person name="Ajami N.J."/>
            <person name="Petrosino J.F."/>
        </authorList>
    </citation>
    <scope>NUCLEOTIDE SEQUENCE [LARGE SCALE GENOMIC DNA]</scope>
    <source>
        <strain evidence="11">DSM 12838</strain>
    </source>
</reference>
<comment type="pathway">
    <text evidence="1">Cofactor biosynthesis; adenosylcobalamin biosynthesis; adenosylcobalamin from cob(II)yrinate a,c-diamide: step 2/7.</text>
</comment>
<evidence type="ECO:0000256" key="4">
    <source>
        <dbReference type="ARBA" id="ARBA00024929"/>
    </source>
</evidence>